<feature type="compositionally biased region" description="Basic and acidic residues" evidence="1">
    <location>
        <begin position="11"/>
        <end position="29"/>
    </location>
</feature>
<gene>
    <name evidence="2" type="ORF">D0864_08331</name>
</gene>
<name>A0A3M7EXQ7_HORWE</name>
<sequence>MHFHRVYTPPKEYHDHDIDSGSPPDKEDARHITKLTPEELVWEKKLKRNVDSPIMVGATPLLRVNFG</sequence>
<evidence type="ECO:0000313" key="3">
    <source>
        <dbReference type="Proteomes" id="UP000269539"/>
    </source>
</evidence>
<proteinExistence type="predicted"/>
<dbReference type="EMBL" id="QWIO01000950">
    <property type="protein sequence ID" value="RMY81369.1"/>
    <property type="molecule type" value="Genomic_DNA"/>
</dbReference>
<reference evidence="2 3" key="1">
    <citation type="journal article" date="2018" name="BMC Genomics">
        <title>Genomic evidence for intraspecific hybridization in a clonal and extremely halotolerant yeast.</title>
        <authorList>
            <person name="Gostincar C."/>
            <person name="Stajich J.E."/>
            <person name="Zupancic J."/>
            <person name="Zalar P."/>
            <person name="Gunde-Cimerman N."/>
        </authorList>
    </citation>
    <scope>NUCLEOTIDE SEQUENCE [LARGE SCALE GENOMIC DNA]</scope>
    <source>
        <strain evidence="2 3">EXF-10513</strain>
    </source>
</reference>
<feature type="region of interest" description="Disordered" evidence="1">
    <location>
        <begin position="1"/>
        <end position="29"/>
    </location>
</feature>
<comment type="caution">
    <text evidence="2">The sequence shown here is derived from an EMBL/GenBank/DDBJ whole genome shotgun (WGS) entry which is preliminary data.</text>
</comment>
<organism evidence="2 3">
    <name type="scientific">Hortaea werneckii</name>
    <name type="common">Black yeast</name>
    <name type="synonym">Cladosporium werneckii</name>
    <dbReference type="NCBI Taxonomy" id="91943"/>
    <lineage>
        <taxon>Eukaryota</taxon>
        <taxon>Fungi</taxon>
        <taxon>Dikarya</taxon>
        <taxon>Ascomycota</taxon>
        <taxon>Pezizomycotina</taxon>
        <taxon>Dothideomycetes</taxon>
        <taxon>Dothideomycetidae</taxon>
        <taxon>Mycosphaerellales</taxon>
        <taxon>Teratosphaeriaceae</taxon>
        <taxon>Hortaea</taxon>
    </lineage>
</organism>
<evidence type="ECO:0000313" key="2">
    <source>
        <dbReference type="EMBL" id="RMY81369.1"/>
    </source>
</evidence>
<evidence type="ECO:0000256" key="1">
    <source>
        <dbReference type="SAM" id="MobiDB-lite"/>
    </source>
</evidence>
<protein>
    <submittedName>
        <fullName evidence="2">Uncharacterized protein</fullName>
    </submittedName>
</protein>
<dbReference type="AlphaFoldDB" id="A0A3M7EXQ7"/>
<accession>A0A3M7EXQ7</accession>
<dbReference type="Proteomes" id="UP000269539">
    <property type="component" value="Unassembled WGS sequence"/>
</dbReference>